<feature type="region of interest" description="Disordered" evidence="1">
    <location>
        <begin position="1"/>
        <end position="60"/>
    </location>
</feature>
<proteinExistence type="predicted"/>
<evidence type="ECO:0000313" key="2">
    <source>
        <dbReference type="EMBL" id="DAF57139.1"/>
    </source>
</evidence>
<dbReference type="EMBL" id="BK032729">
    <property type="protein sequence ID" value="DAF57139.1"/>
    <property type="molecule type" value="Genomic_DNA"/>
</dbReference>
<name>A0A8S5T290_9CAUD</name>
<feature type="compositionally biased region" description="Low complexity" evidence="1">
    <location>
        <begin position="20"/>
        <end position="39"/>
    </location>
</feature>
<protein>
    <submittedName>
        <fullName evidence="2">Uncharacterized protein</fullName>
    </submittedName>
</protein>
<evidence type="ECO:0000256" key="1">
    <source>
        <dbReference type="SAM" id="MobiDB-lite"/>
    </source>
</evidence>
<accession>A0A8S5T290</accession>
<reference evidence="2" key="1">
    <citation type="journal article" date="2021" name="Proc. Natl. Acad. Sci. U.S.A.">
        <title>A Catalog of Tens of Thousands of Viruses from Human Metagenomes Reveals Hidden Associations with Chronic Diseases.</title>
        <authorList>
            <person name="Tisza M.J."/>
            <person name="Buck C.B."/>
        </authorList>
    </citation>
    <scope>NUCLEOTIDE SEQUENCE</scope>
    <source>
        <strain evidence="2">CtnR15</strain>
    </source>
</reference>
<organism evidence="2">
    <name type="scientific">Siphoviridae sp. ctnR15</name>
    <dbReference type="NCBI Taxonomy" id="2827938"/>
    <lineage>
        <taxon>Viruses</taxon>
        <taxon>Duplodnaviria</taxon>
        <taxon>Heunggongvirae</taxon>
        <taxon>Uroviricota</taxon>
        <taxon>Caudoviricetes</taxon>
    </lineage>
</organism>
<sequence>MPSARRSAPASLLNQRRRLSASTASDSRAPSPSRSGSQRHSQRHSRRSNNAGPGLAQPPH</sequence>